<feature type="compositionally biased region" description="Polar residues" evidence="1">
    <location>
        <begin position="43"/>
        <end position="53"/>
    </location>
</feature>
<feature type="compositionally biased region" description="Polar residues" evidence="1">
    <location>
        <begin position="15"/>
        <end position="33"/>
    </location>
</feature>
<accession>M5S374</accession>
<gene>
    <name evidence="2" type="ORF">RESH_03455</name>
</gene>
<evidence type="ECO:0000256" key="1">
    <source>
        <dbReference type="SAM" id="MobiDB-lite"/>
    </source>
</evidence>
<dbReference type="EMBL" id="ANOF01000110">
    <property type="protein sequence ID" value="EMI25980.1"/>
    <property type="molecule type" value="Genomic_DNA"/>
</dbReference>
<feature type="compositionally biased region" description="Basic and acidic residues" evidence="1">
    <location>
        <begin position="1"/>
        <end position="14"/>
    </location>
</feature>
<protein>
    <submittedName>
        <fullName evidence="2">Uncharacterized protein</fullName>
    </submittedName>
</protein>
<organism evidence="2 3">
    <name type="scientific">Rhodopirellula europaea SH398</name>
    <dbReference type="NCBI Taxonomy" id="1263868"/>
    <lineage>
        <taxon>Bacteria</taxon>
        <taxon>Pseudomonadati</taxon>
        <taxon>Planctomycetota</taxon>
        <taxon>Planctomycetia</taxon>
        <taxon>Pirellulales</taxon>
        <taxon>Pirellulaceae</taxon>
        <taxon>Rhodopirellula</taxon>
    </lineage>
</organism>
<comment type="caution">
    <text evidence="2">The sequence shown here is derived from an EMBL/GenBank/DDBJ whole genome shotgun (WGS) entry which is preliminary data.</text>
</comment>
<name>M5S374_9BACT</name>
<reference evidence="2 3" key="1">
    <citation type="journal article" date="2013" name="Mar. Genomics">
        <title>Expression of sulfatases in Rhodopirellula baltica and the diversity of sulfatases in the genus Rhodopirellula.</title>
        <authorList>
            <person name="Wegner C.E."/>
            <person name="Richter-Heitmann T."/>
            <person name="Klindworth A."/>
            <person name="Klockow C."/>
            <person name="Richter M."/>
            <person name="Achstetter T."/>
            <person name="Glockner F.O."/>
            <person name="Harder J."/>
        </authorList>
    </citation>
    <scope>NUCLEOTIDE SEQUENCE [LARGE SCALE GENOMIC DNA]</scope>
    <source>
        <strain evidence="2 3">SH398</strain>
    </source>
</reference>
<evidence type="ECO:0000313" key="3">
    <source>
        <dbReference type="Proteomes" id="UP000011996"/>
    </source>
</evidence>
<sequence>MSTEVKDAAPDPRRSSIQQTITAVDGSSINALPSNEPAAMGQMRTTPRQRVYS</sequence>
<evidence type="ECO:0000313" key="2">
    <source>
        <dbReference type="EMBL" id="EMI25980.1"/>
    </source>
</evidence>
<feature type="region of interest" description="Disordered" evidence="1">
    <location>
        <begin position="1"/>
        <end position="53"/>
    </location>
</feature>
<dbReference type="AlphaFoldDB" id="M5S374"/>
<dbReference type="Proteomes" id="UP000011996">
    <property type="component" value="Unassembled WGS sequence"/>
</dbReference>
<proteinExistence type="predicted"/>